<dbReference type="eggNOG" id="COG1830">
    <property type="taxonomic scope" value="Bacteria"/>
</dbReference>
<dbReference type="STRING" id="370438.PTH_0625"/>
<dbReference type="HOGENOM" id="CLU_057069_1_0_9"/>
<dbReference type="Proteomes" id="UP000006556">
    <property type="component" value="Chromosome"/>
</dbReference>
<dbReference type="InterPro" id="IPR002915">
    <property type="entry name" value="DeoC/FbaB/LacD_aldolase"/>
</dbReference>
<accession>A5D4M2</accession>
<dbReference type="AlphaFoldDB" id="A5D4M2"/>
<protein>
    <submittedName>
        <fullName evidence="1">DhnA-type fructose-1,6-bisphosphate aldolase and related enzymes</fullName>
    </submittedName>
</protein>
<dbReference type="Pfam" id="PF01791">
    <property type="entry name" value="DeoC"/>
    <property type="match status" value="1"/>
</dbReference>
<dbReference type="NCBIfam" id="NF005556">
    <property type="entry name" value="PRK07226.1"/>
    <property type="match status" value="1"/>
</dbReference>
<dbReference type="PANTHER" id="PTHR47916">
    <property type="entry name" value="FRUCTOSE-BISPHOSPHATE ALDOLASE CLASS 1"/>
    <property type="match status" value="1"/>
</dbReference>
<dbReference type="CDD" id="cd00958">
    <property type="entry name" value="DhnA"/>
    <property type="match status" value="1"/>
</dbReference>
<evidence type="ECO:0000313" key="2">
    <source>
        <dbReference type="Proteomes" id="UP000006556"/>
    </source>
</evidence>
<reference evidence="2" key="1">
    <citation type="journal article" date="2008" name="Genome Res.">
        <title>The genome of Pelotomaculum thermopropionicum reveals niche-associated evolution in anaerobic microbiota.</title>
        <authorList>
            <person name="Kosaka T."/>
            <person name="Kato S."/>
            <person name="Shimoyama T."/>
            <person name="Ishii S."/>
            <person name="Abe T."/>
            <person name="Watanabe K."/>
        </authorList>
    </citation>
    <scope>NUCLEOTIDE SEQUENCE [LARGE SCALE GENOMIC DNA]</scope>
    <source>
        <strain evidence="2">DSM 13744 / JCM 10971 / SI</strain>
    </source>
</reference>
<sequence length="269" mass="28692">MDGLQIRLKRIFRKNTGRTLVVAIDHGMALGPMAGIRNIRETVERLDSTGLVDAWLLTKGILRYGFEPAGTPGIILRISGGATIAGPELTREGLTATLEEALAAGADAVAVSAFIGSPYEHETLVNLAAAAGRCRRWNVPLLGVVGLGKTNEDKKKDPKFIALATRVAAEHGADLVKTYYTEENFDQVVAGCPVPVLIAGGPKCDTDGDTLKMVYGAVQGGARGIVMGRNVWQSPHPRALLAAVHGIIHRGLSLREACELLEEKARKNE</sequence>
<dbReference type="Gene3D" id="3.20.20.70">
    <property type="entry name" value="Aldolase class I"/>
    <property type="match status" value="1"/>
</dbReference>
<name>A5D4M2_PELTS</name>
<dbReference type="InterPro" id="IPR013785">
    <property type="entry name" value="Aldolase_TIM"/>
</dbReference>
<gene>
    <name evidence="1" type="primary">FbaB</name>
    <name evidence="1" type="ordered locus">PTH_0625</name>
</gene>
<dbReference type="KEGG" id="pth:PTH_0625"/>
<organism evidence="1 2">
    <name type="scientific">Pelotomaculum thermopropionicum (strain DSM 13744 / JCM 10971 / SI)</name>
    <dbReference type="NCBI Taxonomy" id="370438"/>
    <lineage>
        <taxon>Bacteria</taxon>
        <taxon>Bacillati</taxon>
        <taxon>Bacillota</taxon>
        <taxon>Clostridia</taxon>
        <taxon>Eubacteriales</taxon>
        <taxon>Desulfotomaculaceae</taxon>
        <taxon>Pelotomaculum</taxon>
    </lineage>
</organism>
<dbReference type="PIRSF" id="PIRSF038992">
    <property type="entry name" value="Aldolase_Ia"/>
    <property type="match status" value="1"/>
</dbReference>
<dbReference type="InterPro" id="IPR050456">
    <property type="entry name" value="DeoC/FbaB_aldolase"/>
</dbReference>
<dbReference type="GO" id="GO:0004332">
    <property type="term" value="F:fructose-bisphosphate aldolase activity"/>
    <property type="evidence" value="ECO:0007669"/>
    <property type="project" value="InterPro"/>
</dbReference>
<proteinExistence type="predicted"/>
<dbReference type="SMART" id="SM01133">
    <property type="entry name" value="DeoC"/>
    <property type="match status" value="1"/>
</dbReference>
<evidence type="ECO:0000313" key="1">
    <source>
        <dbReference type="EMBL" id="BAF58806.1"/>
    </source>
</evidence>
<dbReference type="EMBL" id="AP009389">
    <property type="protein sequence ID" value="BAF58806.1"/>
    <property type="molecule type" value="Genomic_DNA"/>
</dbReference>
<keyword evidence="2" id="KW-1185">Reference proteome</keyword>
<dbReference type="PANTHER" id="PTHR47916:SF1">
    <property type="entry name" value="3-HYDROXY-5-PHOSPHONOOXYPENTANE-2,4-DIONE THIOLASE"/>
    <property type="match status" value="1"/>
</dbReference>
<dbReference type="InterPro" id="IPR041720">
    <property type="entry name" value="FbaB-like"/>
</dbReference>
<dbReference type="SUPFAM" id="SSF51569">
    <property type="entry name" value="Aldolase"/>
    <property type="match status" value="1"/>
</dbReference>